<dbReference type="STRING" id="1810919.A0A3D8RED9"/>
<feature type="region of interest" description="Disordered" evidence="1">
    <location>
        <begin position="54"/>
        <end position="74"/>
    </location>
</feature>
<dbReference type="PANTHER" id="PTHR37017">
    <property type="entry name" value="AB HYDROLASE-1 DOMAIN-CONTAINING PROTEIN-RELATED"/>
    <property type="match status" value="1"/>
</dbReference>
<reference evidence="3 4" key="1">
    <citation type="journal article" date="2018" name="IMA Fungus">
        <title>IMA Genome-F 9: Draft genome sequence of Annulohypoxylon stygium, Aspergillus mulundensis, Berkeleyomyces basicola (syn. Thielaviopsis basicola), Ceratocystis smalleyi, two Cercospora beticola strains, Coleophoma cylindrospora, Fusarium fracticaudum, Phialophora cf. hyalina, and Morchella septimelata.</title>
        <authorList>
            <person name="Wingfield B.D."/>
            <person name="Bills G.F."/>
            <person name="Dong Y."/>
            <person name="Huang W."/>
            <person name="Nel W.J."/>
            <person name="Swalarsk-Parry B.S."/>
            <person name="Vaghefi N."/>
            <person name="Wilken P.M."/>
            <person name="An Z."/>
            <person name="de Beer Z.W."/>
            <person name="De Vos L."/>
            <person name="Chen L."/>
            <person name="Duong T.A."/>
            <person name="Gao Y."/>
            <person name="Hammerbacher A."/>
            <person name="Kikkert J.R."/>
            <person name="Li Y."/>
            <person name="Li H."/>
            <person name="Li K."/>
            <person name="Li Q."/>
            <person name="Liu X."/>
            <person name="Ma X."/>
            <person name="Naidoo K."/>
            <person name="Pethybridge S.J."/>
            <person name="Sun J."/>
            <person name="Steenkamp E.T."/>
            <person name="van der Nest M.A."/>
            <person name="van Wyk S."/>
            <person name="Wingfield M.J."/>
            <person name="Xiong C."/>
            <person name="Yue Q."/>
            <person name="Zhang X."/>
        </authorList>
    </citation>
    <scope>NUCLEOTIDE SEQUENCE [LARGE SCALE GENOMIC DNA]</scope>
    <source>
        <strain evidence="3 4">DSM 5745</strain>
    </source>
</reference>
<dbReference type="PANTHER" id="PTHR37017:SF13">
    <property type="entry name" value="AB HYDROLASE-1 DOMAIN-CONTAINING PROTEIN"/>
    <property type="match status" value="1"/>
</dbReference>
<dbReference type="SUPFAM" id="SSF53474">
    <property type="entry name" value="alpha/beta-Hydrolases"/>
    <property type="match status" value="1"/>
</dbReference>
<dbReference type="Gene3D" id="3.40.50.1820">
    <property type="entry name" value="alpha/beta hydrolase"/>
    <property type="match status" value="1"/>
</dbReference>
<name>A0A3D8RED9_9EURO</name>
<evidence type="ECO:0000259" key="2">
    <source>
        <dbReference type="Pfam" id="PF12697"/>
    </source>
</evidence>
<dbReference type="InterPro" id="IPR052897">
    <property type="entry name" value="Sec-Metab_Biosynth_Hydrolase"/>
</dbReference>
<dbReference type="InterPro" id="IPR000073">
    <property type="entry name" value="AB_hydrolase_1"/>
</dbReference>
<proteinExistence type="predicted"/>
<dbReference type="EMBL" id="PVWQ01000009">
    <property type="protein sequence ID" value="RDW72402.1"/>
    <property type="molecule type" value="Genomic_DNA"/>
</dbReference>
<organism evidence="3 4">
    <name type="scientific">Aspergillus mulundensis</name>
    <dbReference type="NCBI Taxonomy" id="1810919"/>
    <lineage>
        <taxon>Eukaryota</taxon>
        <taxon>Fungi</taxon>
        <taxon>Dikarya</taxon>
        <taxon>Ascomycota</taxon>
        <taxon>Pezizomycotina</taxon>
        <taxon>Eurotiomycetes</taxon>
        <taxon>Eurotiomycetidae</taxon>
        <taxon>Eurotiales</taxon>
        <taxon>Aspergillaceae</taxon>
        <taxon>Aspergillus</taxon>
        <taxon>Aspergillus subgen. Nidulantes</taxon>
    </lineage>
</organism>
<dbReference type="Proteomes" id="UP000256690">
    <property type="component" value="Unassembled WGS sequence"/>
</dbReference>
<feature type="domain" description="AB hydrolase-1" evidence="2">
    <location>
        <begin position="9"/>
        <end position="267"/>
    </location>
</feature>
<dbReference type="AlphaFoldDB" id="A0A3D8RED9"/>
<sequence length="289" mass="31086">MPPPQNIAIVICHGSYHSPAPYGPFITALQAQGFEAHCPQRPTCDLTKLNVGDINNPDLDRDPPPGGYPTDTDDVDTTTQLLLRLINDEGKNVLLLGHSSGGWVATQAAVPELQAKPRRAEGKPGGIIGLFYFGGFAVPVGESVHAFFQPKDGSVVLPPWVRFSKHGLTGLATLAKAPQYLFNDLSPEEAKKWESTLTASGIMTAPLTNDAYSVLPCAYVVLENDAILPKEFQELMVGIQRERGVEFTVFRAPAGHSPQLSWTEGLVESVKEFVGGILEQTETVGSLGV</sequence>
<evidence type="ECO:0000313" key="4">
    <source>
        <dbReference type="Proteomes" id="UP000256690"/>
    </source>
</evidence>
<evidence type="ECO:0000256" key="1">
    <source>
        <dbReference type="SAM" id="MobiDB-lite"/>
    </source>
</evidence>
<evidence type="ECO:0000313" key="3">
    <source>
        <dbReference type="EMBL" id="RDW72402.1"/>
    </source>
</evidence>
<gene>
    <name evidence="3" type="ORF">DSM5745_07574</name>
</gene>
<accession>A0A3D8RED9</accession>
<dbReference type="RefSeq" id="XP_026601622.1">
    <property type="nucleotide sequence ID" value="XM_026749590.1"/>
</dbReference>
<keyword evidence="4" id="KW-1185">Reference proteome</keyword>
<dbReference type="GeneID" id="38117944"/>
<protein>
    <recommendedName>
        <fullName evidence="2">AB hydrolase-1 domain-containing protein</fullName>
    </recommendedName>
</protein>
<dbReference type="InterPro" id="IPR029058">
    <property type="entry name" value="AB_hydrolase_fold"/>
</dbReference>
<dbReference type="Pfam" id="PF12697">
    <property type="entry name" value="Abhydrolase_6"/>
    <property type="match status" value="1"/>
</dbReference>
<dbReference type="OrthoDB" id="1263307at2759"/>
<comment type="caution">
    <text evidence="3">The sequence shown here is derived from an EMBL/GenBank/DDBJ whole genome shotgun (WGS) entry which is preliminary data.</text>
</comment>